<sequence length="206" mass="22465">MKVLLINGSPNEKGCTYTALCEVEKALQAEGIETEIFHIGEGVIRGCIGCGGCKMIGRCVFNEDTVNRGLDKAETADGYIFGSPVHFAGASGALTCFMDRFFYAGKNNAYKPAAAIASARRGGTTATFDQLNKYFTIRNMPVVSSQYWNMVHGSKPEDVQKDLEGMQIMRTLGRNMAWMLKCIEAGKNAGIEVPQGEAPVRTNFIR</sequence>
<comment type="caution">
    <text evidence="1">The sequence shown here is derived from an EMBL/GenBank/DDBJ whole genome shotgun (WGS) entry which is preliminary data.</text>
</comment>
<protein>
    <submittedName>
        <fullName evidence="1">NADPH-dependent FMN reductase</fullName>
    </submittedName>
</protein>
<dbReference type="EMBL" id="PEDL01000014">
    <property type="protein sequence ID" value="PHV70048.1"/>
    <property type="molecule type" value="Genomic_DNA"/>
</dbReference>
<gene>
    <name evidence="1" type="ORF">CS063_12125</name>
</gene>
<evidence type="ECO:0000313" key="2">
    <source>
        <dbReference type="Proteomes" id="UP000224460"/>
    </source>
</evidence>
<keyword evidence="2" id="KW-1185">Reference proteome</keyword>
<reference evidence="1" key="1">
    <citation type="submission" date="2017-10" db="EMBL/GenBank/DDBJ databases">
        <title>Genome sequence of cellulolytic Lachnospiraceae bacterium XHS1971 isolated from hotspring sediment.</title>
        <authorList>
            <person name="Vasudevan G."/>
            <person name="Joshi A.J."/>
            <person name="Hivarkar S."/>
            <person name="Lanjekar V.B."/>
            <person name="Dhakephalkar P.K."/>
            <person name="Dagar S."/>
        </authorList>
    </citation>
    <scope>NUCLEOTIDE SEQUENCE</scope>
    <source>
        <strain evidence="1">XHS1971</strain>
    </source>
</reference>
<accession>A0AC61DBA3</accession>
<proteinExistence type="predicted"/>
<name>A0AC61DBA3_9FIRM</name>
<evidence type="ECO:0000313" key="1">
    <source>
        <dbReference type="EMBL" id="PHV70048.1"/>
    </source>
</evidence>
<dbReference type="Proteomes" id="UP000224460">
    <property type="component" value="Unassembled WGS sequence"/>
</dbReference>
<organism evidence="1 2">
    <name type="scientific">Sporanaerobium hydrogeniformans</name>
    <dbReference type="NCBI Taxonomy" id="3072179"/>
    <lineage>
        <taxon>Bacteria</taxon>
        <taxon>Bacillati</taxon>
        <taxon>Bacillota</taxon>
        <taxon>Clostridia</taxon>
        <taxon>Lachnospirales</taxon>
        <taxon>Lachnospiraceae</taxon>
        <taxon>Sporanaerobium</taxon>
    </lineage>
</organism>